<evidence type="ECO:0000313" key="2">
    <source>
        <dbReference type="Proteomes" id="UP000267017"/>
    </source>
</evidence>
<accession>A0A3P3U6M5</accession>
<protein>
    <submittedName>
        <fullName evidence="1">Uncharacterized protein</fullName>
    </submittedName>
</protein>
<dbReference type="RefSeq" id="WP_128633808.1">
    <property type="nucleotide sequence ID" value="NZ_RRCN01000001.1"/>
</dbReference>
<proteinExistence type="predicted"/>
<dbReference type="AlphaFoldDB" id="A0A3P3U6M5"/>
<sequence>MNEELLKAIGELLDQKLAPLQKKIEVVDDKVGRIEEKVDKLAAESPQDVMSMLELLNKKLDKVNEMSSLHIIKLPLMNLRLIG</sequence>
<evidence type="ECO:0000313" key="1">
    <source>
        <dbReference type="EMBL" id="RRJ66011.1"/>
    </source>
</evidence>
<dbReference type="OrthoDB" id="2680088at2"/>
<dbReference type="Proteomes" id="UP000267017">
    <property type="component" value="Unassembled WGS sequence"/>
</dbReference>
<dbReference type="EMBL" id="RRCN01000001">
    <property type="protein sequence ID" value="RRJ66011.1"/>
    <property type="molecule type" value="Genomic_DNA"/>
</dbReference>
<gene>
    <name evidence="1" type="ORF">EHV15_26155</name>
</gene>
<organism evidence="1 2">
    <name type="scientific">Paenibacillus oralis</name>
    <dbReference type="NCBI Taxonomy" id="2490856"/>
    <lineage>
        <taxon>Bacteria</taxon>
        <taxon>Bacillati</taxon>
        <taxon>Bacillota</taxon>
        <taxon>Bacilli</taxon>
        <taxon>Bacillales</taxon>
        <taxon>Paenibacillaceae</taxon>
        <taxon>Paenibacillus</taxon>
    </lineage>
</organism>
<reference evidence="1 2" key="1">
    <citation type="submission" date="2018-11" db="EMBL/GenBank/DDBJ databases">
        <title>Genome sequencing of Paenibacillus sp. KCOM 3021 (= ChDC PVNT-B20).</title>
        <authorList>
            <person name="Kook J.-K."/>
            <person name="Park S.-N."/>
            <person name="Lim Y.K."/>
        </authorList>
    </citation>
    <scope>NUCLEOTIDE SEQUENCE [LARGE SCALE GENOMIC DNA]</scope>
    <source>
        <strain evidence="1 2">KCOM 3021</strain>
    </source>
</reference>
<keyword evidence="2" id="KW-1185">Reference proteome</keyword>
<name>A0A3P3U6M5_9BACL</name>
<comment type="caution">
    <text evidence="1">The sequence shown here is derived from an EMBL/GenBank/DDBJ whole genome shotgun (WGS) entry which is preliminary data.</text>
</comment>